<dbReference type="Proteomes" id="UP001059824">
    <property type="component" value="Chromosome"/>
</dbReference>
<dbReference type="GO" id="GO:0003677">
    <property type="term" value="F:DNA binding"/>
    <property type="evidence" value="ECO:0007669"/>
    <property type="project" value="InterPro"/>
</dbReference>
<accession>A0A857MME1</accession>
<evidence type="ECO:0000256" key="1">
    <source>
        <dbReference type="SAM" id="Coils"/>
    </source>
</evidence>
<keyword evidence="1" id="KW-0175">Coiled coil</keyword>
<dbReference type="PANTHER" id="PTHR30437">
    <property type="entry name" value="TRANSCRIPTION ELONGATION FACTOR GREA"/>
    <property type="match status" value="1"/>
</dbReference>
<dbReference type="GO" id="GO:0070063">
    <property type="term" value="F:RNA polymerase binding"/>
    <property type="evidence" value="ECO:0007669"/>
    <property type="project" value="InterPro"/>
</dbReference>
<reference evidence="3" key="1">
    <citation type="journal article" date="2021" name="Nat. Microbiol.">
        <title>Cocultivation of an ultrasmall environmental parasitic bacterium with lytic ability against bacteria associated with wastewater foams.</title>
        <authorList>
            <person name="Batinovic S."/>
            <person name="Rose J.J.A."/>
            <person name="Ratcliffe J."/>
            <person name="Seviour R.J."/>
            <person name="Petrovski S."/>
        </authorList>
    </citation>
    <scope>NUCLEOTIDE SEQUENCE</scope>
    <source>
        <strain evidence="3">JR1</strain>
    </source>
</reference>
<dbReference type="InterPro" id="IPR001437">
    <property type="entry name" value="Tscrpt_elong_fac_GreA/B_C"/>
</dbReference>
<feature type="domain" description="Transcription elongation factor GreA/GreB C-terminal" evidence="2">
    <location>
        <begin position="87"/>
        <end position="144"/>
    </location>
</feature>
<keyword evidence="4" id="KW-1185">Reference proteome</keyword>
<dbReference type="EMBL" id="CP045921">
    <property type="protein sequence ID" value="QHN42752.1"/>
    <property type="molecule type" value="Genomic_DNA"/>
</dbReference>
<name>A0A857MME1_9BACT</name>
<dbReference type="RefSeq" id="WP_260764281.1">
    <property type="nucleotide sequence ID" value="NZ_CP045921.1"/>
</dbReference>
<proteinExistence type="predicted"/>
<sequence length="157" mass="17894">MIVTEQETVYLSKKGMKELKKEIASLERLLHHAQHELRELDRTDSREDRYERIEAQSRIEMIANDIQEKHDQLARAVQLPRKRDALKVALGSVVDLMDTNGRMVRYTVVSSLEANPSDGRISVNSPLGQSLLGRRAKETIEWAGGLRTSSMQLVRIS</sequence>
<dbReference type="PIRSF" id="PIRSF006092">
    <property type="entry name" value="GreA_GreB"/>
    <property type="match status" value="1"/>
</dbReference>
<dbReference type="Pfam" id="PF01272">
    <property type="entry name" value="GreA_GreB"/>
    <property type="match status" value="1"/>
</dbReference>
<dbReference type="InterPro" id="IPR023459">
    <property type="entry name" value="Tscrpt_elong_fac_GreA/B_fam"/>
</dbReference>
<feature type="coiled-coil region" evidence="1">
    <location>
        <begin position="16"/>
        <end position="43"/>
    </location>
</feature>
<dbReference type="SUPFAM" id="SSF54534">
    <property type="entry name" value="FKBP-like"/>
    <property type="match status" value="1"/>
</dbReference>
<dbReference type="InterPro" id="IPR036953">
    <property type="entry name" value="GreA/GreB_C_sf"/>
</dbReference>
<dbReference type="PANTHER" id="PTHR30437:SF5">
    <property type="entry name" value="REGULATOR OF NUCLEOSIDE DIPHOSPHATE KINASE"/>
    <property type="match status" value="1"/>
</dbReference>
<evidence type="ECO:0000259" key="2">
    <source>
        <dbReference type="Pfam" id="PF01272"/>
    </source>
</evidence>
<dbReference type="GO" id="GO:0006354">
    <property type="term" value="P:DNA-templated transcription elongation"/>
    <property type="evidence" value="ECO:0007669"/>
    <property type="project" value="TreeGrafter"/>
</dbReference>
<protein>
    <recommendedName>
        <fullName evidence="2">Transcription elongation factor GreA/GreB C-terminal domain-containing protein</fullName>
    </recommendedName>
</protein>
<dbReference type="Gene3D" id="3.10.50.30">
    <property type="entry name" value="Transcription elongation factor, GreA/GreB, C-terminal domain"/>
    <property type="match status" value="1"/>
</dbReference>
<gene>
    <name evidence="3" type="ORF">GII36_02695</name>
</gene>
<evidence type="ECO:0000313" key="4">
    <source>
        <dbReference type="Proteomes" id="UP001059824"/>
    </source>
</evidence>
<organism evidence="3 4">
    <name type="scientific">Candidatus Mycosynbacter amalyticus</name>
    <dbReference type="NCBI Taxonomy" id="2665156"/>
    <lineage>
        <taxon>Bacteria</taxon>
        <taxon>Candidatus Saccharimonadota</taxon>
        <taxon>Candidatus Saccharimonadota incertae sedis</taxon>
        <taxon>Candidatus Mycosynbacter</taxon>
    </lineage>
</organism>
<dbReference type="GO" id="GO:0032784">
    <property type="term" value="P:regulation of DNA-templated transcription elongation"/>
    <property type="evidence" value="ECO:0007669"/>
    <property type="project" value="InterPro"/>
</dbReference>
<evidence type="ECO:0000313" key="3">
    <source>
        <dbReference type="EMBL" id="QHN42752.1"/>
    </source>
</evidence>
<dbReference type="KEGG" id="mama:GII36_02695"/>
<dbReference type="AlphaFoldDB" id="A0A857MME1"/>